<evidence type="ECO:0000313" key="3">
    <source>
        <dbReference type="Proteomes" id="UP000008744"/>
    </source>
</evidence>
<sequence length="109" mass="12345">MDVDVDVDMVVVPIPICDLIDGRWTDGPLMMISGCLNRDQVHSAAFDVGSKREQVEYELGVTSSVLVTVWLIVLPLHAPQFPIQWRPIACDEDEDDDDDEDEDEEQCQR</sequence>
<gene>
    <name evidence="2" type="primary">Dper\GL20170</name>
    <name evidence="2" type="ORF">Dper_GL20170</name>
</gene>
<reference evidence="2 3" key="1">
    <citation type="journal article" date="2007" name="Nature">
        <title>Evolution of genes and genomes on the Drosophila phylogeny.</title>
        <authorList>
            <consortium name="Drosophila 12 Genomes Consortium"/>
            <person name="Clark A.G."/>
            <person name="Eisen M.B."/>
            <person name="Smith D.R."/>
            <person name="Bergman C.M."/>
            <person name="Oliver B."/>
            <person name="Markow T.A."/>
            <person name="Kaufman T.C."/>
            <person name="Kellis M."/>
            <person name="Gelbart W."/>
            <person name="Iyer V.N."/>
            <person name="Pollard D.A."/>
            <person name="Sackton T.B."/>
            <person name="Larracuente A.M."/>
            <person name="Singh N.D."/>
            <person name="Abad J.P."/>
            <person name="Abt D.N."/>
            <person name="Adryan B."/>
            <person name="Aguade M."/>
            <person name="Akashi H."/>
            <person name="Anderson W.W."/>
            <person name="Aquadro C.F."/>
            <person name="Ardell D.H."/>
            <person name="Arguello R."/>
            <person name="Artieri C.G."/>
            <person name="Barbash D.A."/>
            <person name="Barker D."/>
            <person name="Barsanti P."/>
            <person name="Batterham P."/>
            <person name="Batzoglou S."/>
            <person name="Begun D."/>
            <person name="Bhutkar A."/>
            <person name="Blanco E."/>
            <person name="Bosak S.A."/>
            <person name="Bradley R.K."/>
            <person name="Brand A.D."/>
            <person name="Brent M.R."/>
            <person name="Brooks A.N."/>
            <person name="Brown R.H."/>
            <person name="Butlin R.K."/>
            <person name="Caggese C."/>
            <person name="Calvi B.R."/>
            <person name="Bernardo de Carvalho A."/>
            <person name="Caspi A."/>
            <person name="Castrezana S."/>
            <person name="Celniker S.E."/>
            <person name="Chang J.L."/>
            <person name="Chapple C."/>
            <person name="Chatterji S."/>
            <person name="Chinwalla A."/>
            <person name="Civetta A."/>
            <person name="Clifton S.W."/>
            <person name="Comeron J.M."/>
            <person name="Costello J.C."/>
            <person name="Coyne J.A."/>
            <person name="Daub J."/>
            <person name="David R.G."/>
            <person name="Delcher A.L."/>
            <person name="Delehaunty K."/>
            <person name="Do C.B."/>
            <person name="Ebling H."/>
            <person name="Edwards K."/>
            <person name="Eickbush T."/>
            <person name="Evans J.D."/>
            <person name="Filipski A."/>
            <person name="Findeiss S."/>
            <person name="Freyhult E."/>
            <person name="Fulton L."/>
            <person name="Fulton R."/>
            <person name="Garcia A.C."/>
            <person name="Gardiner A."/>
            <person name="Garfield D.A."/>
            <person name="Garvin B.E."/>
            <person name="Gibson G."/>
            <person name="Gilbert D."/>
            <person name="Gnerre S."/>
            <person name="Godfrey J."/>
            <person name="Good R."/>
            <person name="Gotea V."/>
            <person name="Gravely B."/>
            <person name="Greenberg A.J."/>
            <person name="Griffiths-Jones S."/>
            <person name="Gross S."/>
            <person name="Guigo R."/>
            <person name="Gustafson E.A."/>
            <person name="Haerty W."/>
            <person name="Hahn M.W."/>
            <person name="Halligan D.L."/>
            <person name="Halpern A.L."/>
            <person name="Halter G.M."/>
            <person name="Han M.V."/>
            <person name="Heger A."/>
            <person name="Hillier L."/>
            <person name="Hinrichs A.S."/>
            <person name="Holmes I."/>
            <person name="Hoskins R.A."/>
            <person name="Hubisz M.J."/>
            <person name="Hultmark D."/>
            <person name="Huntley M.A."/>
            <person name="Jaffe D.B."/>
            <person name="Jagadeeshan S."/>
            <person name="Jeck W.R."/>
            <person name="Johnson J."/>
            <person name="Jones C.D."/>
            <person name="Jordan W.C."/>
            <person name="Karpen G.H."/>
            <person name="Kataoka E."/>
            <person name="Keightley P.D."/>
            <person name="Kheradpour P."/>
            <person name="Kirkness E.F."/>
            <person name="Koerich L.B."/>
            <person name="Kristiansen K."/>
            <person name="Kudrna D."/>
            <person name="Kulathinal R.J."/>
            <person name="Kumar S."/>
            <person name="Kwok R."/>
            <person name="Lander E."/>
            <person name="Langley C.H."/>
            <person name="Lapoint R."/>
            <person name="Lazzaro B.P."/>
            <person name="Lee S.J."/>
            <person name="Levesque L."/>
            <person name="Li R."/>
            <person name="Lin C.F."/>
            <person name="Lin M.F."/>
            <person name="Lindblad-Toh K."/>
            <person name="Llopart A."/>
            <person name="Long M."/>
            <person name="Low L."/>
            <person name="Lozovsky E."/>
            <person name="Lu J."/>
            <person name="Luo M."/>
            <person name="Machado C.A."/>
            <person name="Makalowski W."/>
            <person name="Marzo M."/>
            <person name="Matsuda M."/>
            <person name="Matzkin L."/>
            <person name="McAllister B."/>
            <person name="McBride C.S."/>
            <person name="McKernan B."/>
            <person name="McKernan K."/>
            <person name="Mendez-Lago M."/>
            <person name="Minx P."/>
            <person name="Mollenhauer M.U."/>
            <person name="Montooth K."/>
            <person name="Mount S.M."/>
            <person name="Mu X."/>
            <person name="Myers E."/>
            <person name="Negre B."/>
            <person name="Newfeld S."/>
            <person name="Nielsen R."/>
            <person name="Noor M.A."/>
            <person name="O'Grady P."/>
            <person name="Pachter L."/>
            <person name="Papaceit M."/>
            <person name="Parisi M.J."/>
            <person name="Parisi M."/>
            <person name="Parts L."/>
            <person name="Pedersen J.S."/>
            <person name="Pesole G."/>
            <person name="Phillippy A.M."/>
            <person name="Ponting C.P."/>
            <person name="Pop M."/>
            <person name="Porcelli D."/>
            <person name="Powell J.R."/>
            <person name="Prohaska S."/>
            <person name="Pruitt K."/>
            <person name="Puig M."/>
            <person name="Quesneville H."/>
            <person name="Ram K.R."/>
            <person name="Rand D."/>
            <person name="Rasmussen M.D."/>
            <person name="Reed L.K."/>
            <person name="Reenan R."/>
            <person name="Reily A."/>
            <person name="Remington K.A."/>
            <person name="Rieger T.T."/>
            <person name="Ritchie M.G."/>
            <person name="Robin C."/>
            <person name="Rogers Y.H."/>
            <person name="Rohde C."/>
            <person name="Rozas J."/>
            <person name="Rubenfield M.J."/>
            <person name="Ruiz A."/>
            <person name="Russo S."/>
            <person name="Salzberg S.L."/>
            <person name="Sanchez-Gracia A."/>
            <person name="Saranga D.J."/>
            <person name="Sato H."/>
            <person name="Schaeffer S.W."/>
            <person name="Schatz M.C."/>
            <person name="Schlenke T."/>
            <person name="Schwartz R."/>
            <person name="Segarra C."/>
            <person name="Singh R.S."/>
            <person name="Sirot L."/>
            <person name="Sirota M."/>
            <person name="Sisneros N.B."/>
            <person name="Smith C.D."/>
            <person name="Smith T.F."/>
            <person name="Spieth J."/>
            <person name="Stage D.E."/>
            <person name="Stark A."/>
            <person name="Stephan W."/>
            <person name="Strausberg R.L."/>
            <person name="Strempel S."/>
            <person name="Sturgill D."/>
            <person name="Sutton G."/>
            <person name="Sutton G.G."/>
            <person name="Tao W."/>
            <person name="Teichmann S."/>
            <person name="Tobari Y.N."/>
            <person name="Tomimura Y."/>
            <person name="Tsolas J.M."/>
            <person name="Valente V.L."/>
            <person name="Venter E."/>
            <person name="Venter J.C."/>
            <person name="Vicario S."/>
            <person name="Vieira F.G."/>
            <person name="Vilella A.J."/>
            <person name="Villasante A."/>
            <person name="Walenz B."/>
            <person name="Wang J."/>
            <person name="Wasserman M."/>
            <person name="Watts T."/>
            <person name="Wilson D."/>
            <person name="Wilson R.K."/>
            <person name="Wing R.A."/>
            <person name="Wolfner M.F."/>
            <person name="Wong A."/>
            <person name="Wong G.K."/>
            <person name="Wu C.I."/>
            <person name="Wu G."/>
            <person name="Yamamoto D."/>
            <person name="Yang H.P."/>
            <person name="Yang S.P."/>
            <person name="Yorke J.A."/>
            <person name="Yoshida K."/>
            <person name="Zdobnov E."/>
            <person name="Zhang P."/>
            <person name="Zhang Y."/>
            <person name="Zimin A.V."/>
            <person name="Baldwin J."/>
            <person name="Abdouelleil A."/>
            <person name="Abdulkadir J."/>
            <person name="Abebe A."/>
            <person name="Abera B."/>
            <person name="Abreu J."/>
            <person name="Acer S.C."/>
            <person name="Aftuck L."/>
            <person name="Alexander A."/>
            <person name="An P."/>
            <person name="Anderson E."/>
            <person name="Anderson S."/>
            <person name="Arachi H."/>
            <person name="Azer M."/>
            <person name="Bachantsang P."/>
            <person name="Barry A."/>
            <person name="Bayul T."/>
            <person name="Berlin A."/>
            <person name="Bessette D."/>
            <person name="Bloom T."/>
            <person name="Blye J."/>
            <person name="Boguslavskiy L."/>
            <person name="Bonnet C."/>
            <person name="Boukhgalter B."/>
            <person name="Bourzgui I."/>
            <person name="Brown A."/>
            <person name="Cahill P."/>
            <person name="Channer S."/>
            <person name="Cheshatsang Y."/>
            <person name="Chuda L."/>
            <person name="Citroen M."/>
            <person name="Collymore A."/>
            <person name="Cooke P."/>
            <person name="Costello M."/>
            <person name="D'Aco K."/>
            <person name="Daza R."/>
            <person name="De Haan G."/>
            <person name="DeGray S."/>
            <person name="DeMaso C."/>
            <person name="Dhargay N."/>
            <person name="Dooley K."/>
            <person name="Dooley E."/>
            <person name="Doricent M."/>
            <person name="Dorje P."/>
            <person name="Dorjee K."/>
            <person name="Dupes A."/>
            <person name="Elong R."/>
            <person name="Falk J."/>
            <person name="Farina A."/>
            <person name="Faro S."/>
            <person name="Ferguson D."/>
            <person name="Fisher S."/>
            <person name="Foley C.D."/>
            <person name="Franke A."/>
            <person name="Friedrich D."/>
            <person name="Gadbois L."/>
            <person name="Gearin G."/>
            <person name="Gearin C.R."/>
            <person name="Giannoukos G."/>
            <person name="Goode T."/>
            <person name="Graham J."/>
            <person name="Grandbois E."/>
            <person name="Grewal S."/>
            <person name="Gyaltsen K."/>
            <person name="Hafez N."/>
            <person name="Hagos B."/>
            <person name="Hall J."/>
            <person name="Henson C."/>
            <person name="Hollinger A."/>
            <person name="Honan T."/>
            <person name="Huard M.D."/>
            <person name="Hughes L."/>
            <person name="Hurhula B."/>
            <person name="Husby M.E."/>
            <person name="Kamat A."/>
            <person name="Kanga B."/>
            <person name="Kashin S."/>
            <person name="Khazanovich D."/>
            <person name="Kisner P."/>
            <person name="Lance K."/>
            <person name="Lara M."/>
            <person name="Lee W."/>
            <person name="Lennon N."/>
            <person name="Letendre F."/>
            <person name="LeVine R."/>
            <person name="Lipovsky A."/>
            <person name="Liu X."/>
            <person name="Liu J."/>
            <person name="Liu S."/>
            <person name="Lokyitsang T."/>
            <person name="Lokyitsang Y."/>
            <person name="Lubonja R."/>
            <person name="Lui A."/>
            <person name="MacDonald P."/>
            <person name="Magnisalis V."/>
            <person name="Maru K."/>
            <person name="Matthews C."/>
            <person name="McCusker W."/>
            <person name="McDonough S."/>
            <person name="Mehta T."/>
            <person name="Meldrim J."/>
            <person name="Meneus L."/>
            <person name="Mihai O."/>
            <person name="Mihalev A."/>
            <person name="Mihova T."/>
            <person name="Mittelman R."/>
            <person name="Mlenga V."/>
            <person name="Montmayeur A."/>
            <person name="Mulrain L."/>
            <person name="Navidi A."/>
            <person name="Naylor J."/>
            <person name="Negash T."/>
            <person name="Nguyen T."/>
            <person name="Nguyen N."/>
            <person name="Nicol R."/>
            <person name="Norbu C."/>
            <person name="Norbu N."/>
            <person name="Novod N."/>
            <person name="O'Neill B."/>
            <person name="Osman S."/>
            <person name="Markiewicz E."/>
            <person name="Oyono O.L."/>
            <person name="Patti C."/>
            <person name="Phunkhang P."/>
            <person name="Pierre F."/>
            <person name="Priest M."/>
            <person name="Raghuraman S."/>
            <person name="Rege F."/>
            <person name="Reyes R."/>
            <person name="Rise C."/>
            <person name="Rogov P."/>
            <person name="Ross K."/>
            <person name="Ryan E."/>
            <person name="Settipalli S."/>
            <person name="Shea T."/>
            <person name="Sherpa N."/>
            <person name="Shi L."/>
            <person name="Shih D."/>
            <person name="Sparrow T."/>
            <person name="Spaulding J."/>
            <person name="Stalker J."/>
            <person name="Stange-Thomann N."/>
            <person name="Stavropoulos S."/>
            <person name="Stone C."/>
            <person name="Strader C."/>
            <person name="Tesfaye S."/>
            <person name="Thomson T."/>
            <person name="Thoulutsang Y."/>
            <person name="Thoulutsang D."/>
            <person name="Topham K."/>
            <person name="Topping I."/>
            <person name="Tsamla T."/>
            <person name="Vassiliev H."/>
            <person name="Vo A."/>
            <person name="Wangchuk T."/>
            <person name="Wangdi T."/>
            <person name="Weiand M."/>
            <person name="Wilkinson J."/>
            <person name="Wilson A."/>
            <person name="Yadav S."/>
            <person name="Young G."/>
            <person name="Yu Q."/>
            <person name="Zembek L."/>
            <person name="Zhong D."/>
            <person name="Zimmer A."/>
            <person name="Zwirko Z."/>
            <person name="Jaffe D.B."/>
            <person name="Alvarez P."/>
            <person name="Brockman W."/>
            <person name="Butler J."/>
            <person name="Chin C."/>
            <person name="Gnerre S."/>
            <person name="Grabherr M."/>
            <person name="Kleber M."/>
            <person name="Mauceli E."/>
            <person name="MacCallum I."/>
        </authorList>
    </citation>
    <scope>NUCLEOTIDE SEQUENCE [LARGE SCALE GENOMIC DNA]</scope>
    <source>
        <strain evidence="3">MSH-3 / Tucson 14011-0111.49</strain>
    </source>
</reference>
<feature type="compositionally biased region" description="Acidic residues" evidence="1">
    <location>
        <begin position="90"/>
        <end position="109"/>
    </location>
</feature>
<dbReference type="Proteomes" id="UP000008744">
    <property type="component" value="Unassembled WGS sequence"/>
</dbReference>
<keyword evidence="3" id="KW-1185">Reference proteome</keyword>
<name>B4GXZ4_DROPE</name>
<proteinExistence type="predicted"/>
<evidence type="ECO:0000256" key="1">
    <source>
        <dbReference type="SAM" id="MobiDB-lite"/>
    </source>
</evidence>
<organism evidence="3">
    <name type="scientific">Drosophila persimilis</name>
    <name type="common">Fruit fly</name>
    <dbReference type="NCBI Taxonomy" id="7234"/>
    <lineage>
        <taxon>Eukaryota</taxon>
        <taxon>Metazoa</taxon>
        <taxon>Ecdysozoa</taxon>
        <taxon>Arthropoda</taxon>
        <taxon>Hexapoda</taxon>
        <taxon>Insecta</taxon>
        <taxon>Pterygota</taxon>
        <taxon>Neoptera</taxon>
        <taxon>Endopterygota</taxon>
        <taxon>Diptera</taxon>
        <taxon>Brachycera</taxon>
        <taxon>Muscomorpha</taxon>
        <taxon>Ephydroidea</taxon>
        <taxon>Drosophilidae</taxon>
        <taxon>Drosophila</taxon>
        <taxon>Sophophora</taxon>
    </lineage>
</organism>
<dbReference type="HOGENOM" id="CLU_2186652_0_0_1"/>
<protein>
    <submittedName>
        <fullName evidence="2">GL20170</fullName>
    </submittedName>
</protein>
<dbReference type="AlphaFoldDB" id="B4GXZ4"/>
<feature type="region of interest" description="Disordered" evidence="1">
    <location>
        <begin position="87"/>
        <end position="109"/>
    </location>
</feature>
<evidence type="ECO:0000313" key="2">
    <source>
        <dbReference type="EMBL" id="EDW27621.1"/>
    </source>
</evidence>
<accession>B4GXZ4</accession>
<dbReference type="EMBL" id="CH479196">
    <property type="protein sequence ID" value="EDW27621.1"/>
    <property type="molecule type" value="Genomic_DNA"/>
</dbReference>